<name>A0ABP4ZS96_9MICO</name>
<evidence type="ECO:0000313" key="1">
    <source>
        <dbReference type="EMBL" id="GAA1867068.1"/>
    </source>
</evidence>
<dbReference type="Pfam" id="PF19856">
    <property type="entry name" value="DUF6331"/>
    <property type="match status" value="1"/>
</dbReference>
<keyword evidence="2" id="KW-1185">Reference proteome</keyword>
<reference evidence="2" key="1">
    <citation type="journal article" date="2019" name="Int. J. Syst. Evol. Microbiol.">
        <title>The Global Catalogue of Microorganisms (GCM) 10K type strain sequencing project: providing services to taxonomists for standard genome sequencing and annotation.</title>
        <authorList>
            <consortium name="The Broad Institute Genomics Platform"/>
            <consortium name="The Broad Institute Genome Sequencing Center for Infectious Disease"/>
            <person name="Wu L."/>
            <person name="Ma J."/>
        </authorList>
    </citation>
    <scope>NUCLEOTIDE SEQUENCE [LARGE SCALE GENOMIC DNA]</scope>
    <source>
        <strain evidence="2">JCM 14326</strain>
    </source>
</reference>
<dbReference type="Proteomes" id="UP001501094">
    <property type="component" value="Unassembled WGS sequence"/>
</dbReference>
<evidence type="ECO:0000313" key="2">
    <source>
        <dbReference type="Proteomes" id="UP001501094"/>
    </source>
</evidence>
<dbReference type="InterPro" id="IPR011009">
    <property type="entry name" value="Kinase-like_dom_sf"/>
</dbReference>
<sequence length="440" mass="48843">MQWAWPVGSTPKVADHALDNSVQVTEHARRRPLVGYQERCRRRGRFCGILRLVHNVDMQIPRPLDDLVGRCETYCVAGCCGIEAFDPSPQEVERWVERSGSERALTAVRQIDELLDLVSDERLCVTSQRLNHMTFNARARRDLVELLAALRSGLETALGMDVSKLAEMDRTLREQPPAWALESWGLHGSPVRLDGGQGNAWAVDDVVVKAVETYGLAEWSGEELAKVRQRGFRLAMPIRTRSGQWETGGWSASYRIDGNVPDHRNRPRWREIIEAGRAFHRAVADLAPPSFATGGTSWWAVADRYAWNEEDLLLDPELEASAALLRPLLADLGEPQLVHCDLTNNVLLADGEPPGVIDLSLYRRPPSYAEGVVVADALTWHDADEELAAALGVPAAAVARALLFRIATTQARADDGAVDQLPEEARRYRRAAMTVVRMAG</sequence>
<dbReference type="InterPro" id="IPR046294">
    <property type="entry name" value="DUF6331"/>
</dbReference>
<proteinExistence type="predicted"/>
<evidence type="ECO:0008006" key="3">
    <source>
        <dbReference type="Google" id="ProtNLM"/>
    </source>
</evidence>
<accession>A0ABP4ZS96</accession>
<protein>
    <recommendedName>
        <fullName evidence="3">Phosphotransferase enzyme family protein</fullName>
    </recommendedName>
</protein>
<gene>
    <name evidence="1" type="ORF">GCM10009751_26590</name>
</gene>
<dbReference type="SUPFAM" id="SSF56112">
    <property type="entry name" value="Protein kinase-like (PK-like)"/>
    <property type="match status" value="1"/>
</dbReference>
<dbReference type="EMBL" id="BAAANL010000005">
    <property type="protein sequence ID" value="GAA1867068.1"/>
    <property type="molecule type" value="Genomic_DNA"/>
</dbReference>
<comment type="caution">
    <text evidence="1">The sequence shown here is derived from an EMBL/GenBank/DDBJ whole genome shotgun (WGS) entry which is preliminary data.</text>
</comment>
<organism evidence="1 2">
    <name type="scientific">Myceligenerans crystallogenes</name>
    <dbReference type="NCBI Taxonomy" id="316335"/>
    <lineage>
        <taxon>Bacteria</taxon>
        <taxon>Bacillati</taxon>
        <taxon>Actinomycetota</taxon>
        <taxon>Actinomycetes</taxon>
        <taxon>Micrococcales</taxon>
        <taxon>Promicromonosporaceae</taxon>
        <taxon>Myceligenerans</taxon>
    </lineage>
</organism>